<dbReference type="EMBL" id="CADEHS020000010">
    <property type="protein sequence ID" value="CAG9946574.1"/>
    <property type="molecule type" value="Genomic_DNA"/>
</dbReference>
<gene>
    <name evidence="1" type="ORF">CRV2_00005457</name>
</gene>
<sequence length="62" mass="7072">MARKLHEAVMKMEKENCEKEYVWEAGTIISLRAASINLRTDGSQALEPLRVQRSIMILAVLE</sequence>
<accession>A0ACA9U0P4</accession>
<proteinExistence type="predicted"/>
<evidence type="ECO:0000313" key="2">
    <source>
        <dbReference type="Proteomes" id="UP000836387"/>
    </source>
</evidence>
<reference evidence="1" key="1">
    <citation type="submission" date="2020-04" db="EMBL/GenBank/DDBJ databases">
        <authorList>
            <person name="Broberg M."/>
        </authorList>
    </citation>
    <scope>NUCLEOTIDE SEQUENCE</scope>
</reference>
<dbReference type="Proteomes" id="UP000836387">
    <property type="component" value="Unassembled WGS sequence"/>
</dbReference>
<organism evidence="1 2">
    <name type="scientific">Clonostachys rosea f. rosea IK726</name>
    <dbReference type="NCBI Taxonomy" id="1349383"/>
    <lineage>
        <taxon>Eukaryota</taxon>
        <taxon>Fungi</taxon>
        <taxon>Dikarya</taxon>
        <taxon>Ascomycota</taxon>
        <taxon>Pezizomycotina</taxon>
        <taxon>Sordariomycetes</taxon>
        <taxon>Hypocreomycetidae</taxon>
        <taxon>Hypocreales</taxon>
        <taxon>Bionectriaceae</taxon>
        <taxon>Clonostachys</taxon>
    </lineage>
</organism>
<reference evidence="1" key="2">
    <citation type="submission" date="2021-10" db="EMBL/GenBank/DDBJ databases">
        <authorList>
            <person name="Piombo E."/>
        </authorList>
    </citation>
    <scope>NUCLEOTIDE SEQUENCE</scope>
</reference>
<protein>
    <submittedName>
        <fullName evidence="1">Uncharacterized protein</fullName>
    </submittedName>
</protein>
<evidence type="ECO:0000313" key="1">
    <source>
        <dbReference type="EMBL" id="CAG9946574.1"/>
    </source>
</evidence>
<keyword evidence="2" id="KW-1185">Reference proteome</keyword>
<name>A0ACA9U0P4_BIOOC</name>
<comment type="caution">
    <text evidence="1">The sequence shown here is derived from an EMBL/GenBank/DDBJ whole genome shotgun (WGS) entry which is preliminary data.</text>
</comment>